<comment type="subcellular location">
    <subcellularLocation>
        <location evidence="1">Cell membrane</location>
        <topology evidence="1">Multi-pass membrane protein</topology>
    </subcellularLocation>
</comment>
<evidence type="ECO:0000313" key="9">
    <source>
        <dbReference type="Proteomes" id="UP000217182"/>
    </source>
</evidence>
<proteinExistence type="inferred from homology"/>
<name>A0A250B0E1_9GAMM</name>
<dbReference type="Proteomes" id="UP000217182">
    <property type="component" value="Chromosome"/>
</dbReference>
<feature type="transmembrane region" description="Helical" evidence="7">
    <location>
        <begin position="76"/>
        <end position="97"/>
    </location>
</feature>
<keyword evidence="9" id="KW-1185">Reference proteome</keyword>
<dbReference type="InterPro" id="IPR007140">
    <property type="entry name" value="DUF350"/>
</dbReference>
<protein>
    <recommendedName>
        <fullName evidence="10">DUF350 domain-containing protein</fullName>
    </recommendedName>
</protein>
<keyword evidence="4 7" id="KW-0812">Transmembrane</keyword>
<sequence>MDIIGALGAFAAYFFSGFAMVLVFLFVYTRITPHDEWTLIKQDNQAAAFAFIGACLGYVIPLASAAVNSIGILDYLLWGVVALVVQLLLFAAVKLYMPRVSSKIEANHVAAGIFLGGVSISGGVLNAACMSY</sequence>
<evidence type="ECO:0000256" key="7">
    <source>
        <dbReference type="SAM" id="Phobius"/>
    </source>
</evidence>
<evidence type="ECO:0000256" key="2">
    <source>
        <dbReference type="ARBA" id="ARBA00005779"/>
    </source>
</evidence>
<accession>A0A250B0E1</accession>
<dbReference type="KEGG" id="gqu:AWC35_09380"/>
<evidence type="ECO:0000256" key="6">
    <source>
        <dbReference type="ARBA" id="ARBA00023136"/>
    </source>
</evidence>
<evidence type="ECO:0000256" key="5">
    <source>
        <dbReference type="ARBA" id="ARBA00022989"/>
    </source>
</evidence>
<dbReference type="PANTHER" id="PTHR40043:SF1">
    <property type="entry name" value="UPF0719 INNER MEMBRANE PROTEIN YJFL"/>
    <property type="match status" value="1"/>
</dbReference>
<evidence type="ECO:0000256" key="4">
    <source>
        <dbReference type="ARBA" id="ARBA00022692"/>
    </source>
</evidence>
<dbReference type="OrthoDB" id="5573330at2"/>
<evidence type="ECO:0000256" key="1">
    <source>
        <dbReference type="ARBA" id="ARBA00004651"/>
    </source>
</evidence>
<keyword evidence="6 7" id="KW-0472">Membrane</keyword>
<feature type="transmembrane region" description="Helical" evidence="7">
    <location>
        <begin position="6"/>
        <end position="28"/>
    </location>
</feature>
<keyword evidence="5 7" id="KW-1133">Transmembrane helix</keyword>
<reference evidence="8 9" key="1">
    <citation type="submission" date="2016-01" db="EMBL/GenBank/DDBJ databases">
        <authorList>
            <person name="Oliw E.H."/>
        </authorList>
    </citation>
    <scope>NUCLEOTIDE SEQUENCE [LARGE SCALE GENOMIC DNA]</scope>
    <source>
        <strain evidence="8 9">FRB97</strain>
    </source>
</reference>
<evidence type="ECO:0008006" key="10">
    <source>
        <dbReference type="Google" id="ProtNLM"/>
    </source>
</evidence>
<organism evidence="8 9">
    <name type="scientific">Gibbsiella quercinecans</name>
    <dbReference type="NCBI Taxonomy" id="929813"/>
    <lineage>
        <taxon>Bacteria</taxon>
        <taxon>Pseudomonadati</taxon>
        <taxon>Pseudomonadota</taxon>
        <taxon>Gammaproteobacteria</taxon>
        <taxon>Enterobacterales</taxon>
        <taxon>Yersiniaceae</taxon>
        <taxon>Gibbsiella</taxon>
    </lineage>
</organism>
<feature type="transmembrane region" description="Helical" evidence="7">
    <location>
        <begin position="109"/>
        <end position="128"/>
    </location>
</feature>
<comment type="similarity">
    <text evidence="2">Belongs to the UPF0719 family.</text>
</comment>
<gene>
    <name evidence="8" type="ORF">AWC35_09380</name>
</gene>
<dbReference type="PANTHER" id="PTHR40043">
    <property type="entry name" value="UPF0719 INNER MEMBRANE PROTEIN YJFL"/>
    <property type="match status" value="1"/>
</dbReference>
<dbReference type="Pfam" id="PF03994">
    <property type="entry name" value="DUF350"/>
    <property type="match status" value="1"/>
</dbReference>
<dbReference type="AlphaFoldDB" id="A0A250B0E1"/>
<dbReference type="GO" id="GO:0005886">
    <property type="term" value="C:plasma membrane"/>
    <property type="evidence" value="ECO:0007669"/>
    <property type="project" value="UniProtKB-SubCell"/>
</dbReference>
<feature type="transmembrane region" description="Helical" evidence="7">
    <location>
        <begin position="48"/>
        <end position="70"/>
    </location>
</feature>
<evidence type="ECO:0000313" key="8">
    <source>
        <dbReference type="EMBL" id="ATA19536.1"/>
    </source>
</evidence>
<keyword evidence="3" id="KW-1003">Cell membrane</keyword>
<dbReference type="EMBL" id="CP014136">
    <property type="protein sequence ID" value="ATA19536.1"/>
    <property type="molecule type" value="Genomic_DNA"/>
</dbReference>
<evidence type="ECO:0000256" key="3">
    <source>
        <dbReference type="ARBA" id="ARBA00022475"/>
    </source>
</evidence>
<dbReference type="RefSeq" id="WP_095846141.1">
    <property type="nucleotide sequence ID" value="NZ_CAMKXY010000097.1"/>
</dbReference>